<dbReference type="Gene3D" id="3.40.30.10">
    <property type="entry name" value="Glutaredoxin"/>
    <property type="match status" value="1"/>
</dbReference>
<dbReference type="RefSeq" id="WP_160003671.1">
    <property type="nucleotide sequence ID" value="NZ_CP049246.1"/>
</dbReference>
<dbReference type="GO" id="GO:0016209">
    <property type="term" value="F:antioxidant activity"/>
    <property type="evidence" value="ECO:0007669"/>
    <property type="project" value="InterPro"/>
</dbReference>
<dbReference type="GO" id="GO:0016491">
    <property type="term" value="F:oxidoreductase activity"/>
    <property type="evidence" value="ECO:0007669"/>
    <property type="project" value="InterPro"/>
</dbReference>
<comment type="subcellular location">
    <subcellularLocation>
        <location evidence="1">Cell envelope</location>
    </subcellularLocation>
</comment>
<evidence type="ECO:0000256" key="2">
    <source>
        <dbReference type="ARBA" id="ARBA00022748"/>
    </source>
</evidence>
<dbReference type="InterPro" id="IPR013766">
    <property type="entry name" value="Thioredoxin_domain"/>
</dbReference>
<evidence type="ECO:0000256" key="5">
    <source>
        <dbReference type="SAM" id="SignalP"/>
    </source>
</evidence>
<accession>A0A1H5WGD6</accession>
<proteinExistence type="predicted"/>
<dbReference type="Pfam" id="PF00578">
    <property type="entry name" value="AhpC-TSA"/>
    <property type="match status" value="1"/>
</dbReference>
<dbReference type="PROSITE" id="PS51352">
    <property type="entry name" value="THIOREDOXIN_2"/>
    <property type="match status" value="1"/>
</dbReference>
<keyword evidence="8" id="KW-1185">Reference proteome</keyword>
<protein>
    <submittedName>
        <fullName evidence="7">Peroxiredoxin</fullName>
    </submittedName>
</protein>
<dbReference type="InterPro" id="IPR050553">
    <property type="entry name" value="Thioredoxin_ResA/DsbE_sf"/>
</dbReference>
<dbReference type="CDD" id="cd02966">
    <property type="entry name" value="TlpA_like_family"/>
    <property type="match status" value="1"/>
</dbReference>
<name>A0A1H5WGD6_9SPHI</name>
<gene>
    <name evidence="7" type="ORF">SAMN05421877_10443</name>
</gene>
<dbReference type="EMBL" id="FNUT01000004">
    <property type="protein sequence ID" value="SEF98532.1"/>
    <property type="molecule type" value="Genomic_DNA"/>
</dbReference>
<dbReference type="InterPro" id="IPR025380">
    <property type="entry name" value="DUF4369"/>
</dbReference>
<dbReference type="Pfam" id="PF14289">
    <property type="entry name" value="DUF4369"/>
    <property type="match status" value="1"/>
</dbReference>
<dbReference type="SUPFAM" id="SSF52833">
    <property type="entry name" value="Thioredoxin-like"/>
    <property type="match status" value="1"/>
</dbReference>
<evidence type="ECO:0000313" key="8">
    <source>
        <dbReference type="Proteomes" id="UP000236731"/>
    </source>
</evidence>
<dbReference type="GO" id="GO:0030313">
    <property type="term" value="C:cell envelope"/>
    <property type="evidence" value="ECO:0007669"/>
    <property type="project" value="UniProtKB-SubCell"/>
</dbReference>
<feature type="domain" description="Thioredoxin" evidence="6">
    <location>
        <begin position="225"/>
        <end position="366"/>
    </location>
</feature>
<dbReference type="InterPro" id="IPR036249">
    <property type="entry name" value="Thioredoxin-like_sf"/>
</dbReference>
<evidence type="ECO:0000256" key="4">
    <source>
        <dbReference type="ARBA" id="ARBA00023284"/>
    </source>
</evidence>
<dbReference type="OrthoDB" id="750178at2"/>
<organism evidence="7 8">
    <name type="scientific">Sphingobacterium lactis</name>
    <dbReference type="NCBI Taxonomy" id="797291"/>
    <lineage>
        <taxon>Bacteria</taxon>
        <taxon>Pseudomonadati</taxon>
        <taxon>Bacteroidota</taxon>
        <taxon>Sphingobacteriia</taxon>
        <taxon>Sphingobacteriales</taxon>
        <taxon>Sphingobacteriaceae</taxon>
        <taxon>Sphingobacterium</taxon>
    </lineage>
</organism>
<evidence type="ECO:0000259" key="6">
    <source>
        <dbReference type="PROSITE" id="PS51352"/>
    </source>
</evidence>
<dbReference type="InterPro" id="IPR000866">
    <property type="entry name" value="AhpC/TSA"/>
</dbReference>
<keyword evidence="2" id="KW-0201">Cytochrome c-type biogenesis</keyword>
<feature type="chain" id="PRO_5009288264" evidence="5">
    <location>
        <begin position="23"/>
        <end position="366"/>
    </location>
</feature>
<reference evidence="8" key="1">
    <citation type="submission" date="2016-10" db="EMBL/GenBank/DDBJ databases">
        <authorList>
            <person name="Varghese N."/>
            <person name="Submissions S."/>
        </authorList>
    </citation>
    <scope>NUCLEOTIDE SEQUENCE [LARGE SCALE GENOMIC DNA]</scope>
    <source>
        <strain evidence="8">DSM 22361</strain>
    </source>
</reference>
<dbReference type="AlphaFoldDB" id="A0A1H5WGD6"/>
<dbReference type="PANTHER" id="PTHR42852:SF6">
    <property type="entry name" value="THIOL:DISULFIDE INTERCHANGE PROTEIN DSBE"/>
    <property type="match status" value="1"/>
</dbReference>
<dbReference type="PANTHER" id="PTHR42852">
    <property type="entry name" value="THIOL:DISULFIDE INTERCHANGE PROTEIN DSBE"/>
    <property type="match status" value="1"/>
</dbReference>
<evidence type="ECO:0000256" key="1">
    <source>
        <dbReference type="ARBA" id="ARBA00004196"/>
    </source>
</evidence>
<evidence type="ECO:0000256" key="3">
    <source>
        <dbReference type="ARBA" id="ARBA00023157"/>
    </source>
</evidence>
<evidence type="ECO:0000313" key="7">
    <source>
        <dbReference type="EMBL" id="SEF98532.1"/>
    </source>
</evidence>
<keyword evidence="4" id="KW-0676">Redox-active center</keyword>
<keyword evidence="5" id="KW-0732">Signal</keyword>
<dbReference type="GO" id="GO:0017004">
    <property type="term" value="P:cytochrome complex assembly"/>
    <property type="evidence" value="ECO:0007669"/>
    <property type="project" value="UniProtKB-KW"/>
</dbReference>
<keyword evidence="3" id="KW-1015">Disulfide bond</keyword>
<feature type="signal peptide" evidence="5">
    <location>
        <begin position="1"/>
        <end position="22"/>
    </location>
</feature>
<sequence length="366" mass="41045">MKKYIIIGACIGLLSLGNSVMAQENFTVKGKITGWQGKYIHLETRGNQVLKDSVENKDGSFEFKGQVHGATNAFLVSKDEQNPVFRFFFLEPGTTTIQGEFDNLSTAQVSGSDLSAAYQRIKNIHEVKKAKIDSIYNFIHSEKDQAKVKGYYREIEALNAKDVEDVRAFITANPKNPGAIYELFTISGNVDYPTLSALYNTVDASVRDSEQGKDLKAYVTNLGNIQLGKIAPDFVQPDSTQKEIRLSDFKGKYVLLDFWASWCIPCRKEHSNLLAAYKKYKDKGLEILGVSIDTKEEEWRWKRAIQNDGVIWPQVSDLRAQKNAAAQLYAIQVVPTNFLIDPSGKIIAKNLMGEELNKKLAELLGQ</sequence>
<dbReference type="Proteomes" id="UP000236731">
    <property type="component" value="Unassembled WGS sequence"/>
</dbReference>